<feature type="domain" description="Enoyl-CoA hydratase/isomerase" evidence="4">
    <location>
        <begin position="13"/>
        <end position="339"/>
    </location>
</feature>
<dbReference type="InterPro" id="IPR032259">
    <property type="entry name" value="HIBYL-CoA-H"/>
</dbReference>
<dbReference type="SUPFAM" id="SSF52096">
    <property type="entry name" value="ClpP/crotonase"/>
    <property type="match status" value="1"/>
</dbReference>
<evidence type="ECO:0000313" key="6">
    <source>
        <dbReference type="Proteomes" id="UP001595379"/>
    </source>
</evidence>
<accession>A0ABV6ZTE6</accession>
<evidence type="ECO:0000256" key="3">
    <source>
        <dbReference type="ARBA" id="ARBA00022801"/>
    </source>
</evidence>
<reference evidence="6" key="1">
    <citation type="journal article" date="2019" name="Int. J. Syst. Evol. Microbiol.">
        <title>The Global Catalogue of Microorganisms (GCM) 10K type strain sequencing project: providing services to taxonomists for standard genome sequencing and annotation.</title>
        <authorList>
            <consortium name="The Broad Institute Genomics Platform"/>
            <consortium name="The Broad Institute Genome Sequencing Center for Infectious Disease"/>
            <person name="Wu L."/>
            <person name="Ma J."/>
        </authorList>
    </citation>
    <scope>NUCLEOTIDE SEQUENCE [LARGE SCALE GENOMIC DNA]</scope>
    <source>
        <strain evidence="6">KCTC 52487</strain>
    </source>
</reference>
<dbReference type="Gene3D" id="3.90.226.10">
    <property type="entry name" value="2-enoyl-CoA Hydratase, Chain A, domain 1"/>
    <property type="match status" value="1"/>
</dbReference>
<dbReference type="RefSeq" id="WP_343163589.1">
    <property type="nucleotide sequence ID" value="NZ_JBHRSV010000001.1"/>
</dbReference>
<evidence type="ECO:0000313" key="5">
    <source>
        <dbReference type="EMBL" id="MFC2924700.1"/>
    </source>
</evidence>
<evidence type="ECO:0000256" key="1">
    <source>
        <dbReference type="ARBA" id="ARBA00001709"/>
    </source>
</evidence>
<dbReference type="InterPro" id="IPR045004">
    <property type="entry name" value="ECH_dom"/>
</dbReference>
<keyword evidence="3" id="KW-0378">Hydrolase</keyword>
<dbReference type="EMBL" id="JBHRSV010000001">
    <property type="protein sequence ID" value="MFC2924700.1"/>
    <property type="molecule type" value="Genomic_DNA"/>
</dbReference>
<sequence length="353" mass="38268">MTDEIFARKIGQVGRITLNRPKALNALNTAMVHAMTRALLAWKHDDSVKAVAVDGEGEKGFCAGGDIRMLHDSGKAGTDEAWRFWHDEYQLNTLIKRYPKPYVALIDGITMGGGVGISVHGSHRVAGDRTMLAMPETGIGFFPDVGGTYFLPRLEGELGMWMGLTGARLKAADSLAAGIATHYVPSGKHDDLVGALESAELDADGEALEDILDAHAGDPGHSQLAHTRGLIDRAFAGDDVAEMVSRMEDARDPWSTEQAAILAKKSPTAMVLTAMALRKGADMEFEDVMRQELRISVRCLGGHDFYEGVRAVIIDKDNAPAWRPATLGGVGELRIERYFEPLPAEQELTFLDG</sequence>
<proteinExistence type="predicted"/>
<dbReference type="PANTHER" id="PTHR43176:SF3">
    <property type="entry name" value="3-HYDROXYISOBUTYRYL-COA HYDROLASE, MITOCHONDRIAL"/>
    <property type="match status" value="1"/>
</dbReference>
<dbReference type="InterPro" id="IPR029045">
    <property type="entry name" value="ClpP/crotonase-like_dom_sf"/>
</dbReference>
<keyword evidence="6" id="KW-1185">Reference proteome</keyword>
<organism evidence="5 6">
    <name type="scientific">Hyphobacterium vulgare</name>
    <dbReference type="NCBI Taxonomy" id="1736751"/>
    <lineage>
        <taxon>Bacteria</taxon>
        <taxon>Pseudomonadati</taxon>
        <taxon>Pseudomonadota</taxon>
        <taxon>Alphaproteobacteria</taxon>
        <taxon>Maricaulales</taxon>
        <taxon>Maricaulaceae</taxon>
        <taxon>Hyphobacterium</taxon>
    </lineage>
</organism>
<gene>
    <name evidence="5" type="ORF">ACFOOR_01130</name>
</gene>
<dbReference type="CDD" id="cd06558">
    <property type="entry name" value="crotonase-like"/>
    <property type="match status" value="1"/>
</dbReference>
<dbReference type="Pfam" id="PF16113">
    <property type="entry name" value="ECH_2"/>
    <property type="match status" value="1"/>
</dbReference>
<dbReference type="PANTHER" id="PTHR43176">
    <property type="entry name" value="3-HYDROXYISOBUTYRYL-COA HYDROLASE-RELATED"/>
    <property type="match status" value="1"/>
</dbReference>
<evidence type="ECO:0000259" key="4">
    <source>
        <dbReference type="Pfam" id="PF16113"/>
    </source>
</evidence>
<comment type="caution">
    <text evidence="5">The sequence shown here is derived from an EMBL/GenBank/DDBJ whole genome shotgun (WGS) entry which is preliminary data.</text>
</comment>
<dbReference type="Proteomes" id="UP001595379">
    <property type="component" value="Unassembled WGS sequence"/>
</dbReference>
<evidence type="ECO:0000256" key="2">
    <source>
        <dbReference type="ARBA" id="ARBA00011915"/>
    </source>
</evidence>
<comment type="catalytic activity">
    <reaction evidence="1">
        <text>3-hydroxy-2-methylpropanoyl-CoA + H2O = 3-hydroxy-2-methylpropanoate + CoA + H(+)</text>
        <dbReference type="Rhea" id="RHEA:20888"/>
        <dbReference type="ChEBI" id="CHEBI:11805"/>
        <dbReference type="ChEBI" id="CHEBI:15377"/>
        <dbReference type="ChEBI" id="CHEBI:15378"/>
        <dbReference type="ChEBI" id="CHEBI:57287"/>
        <dbReference type="ChEBI" id="CHEBI:57340"/>
        <dbReference type="EC" id="3.1.2.4"/>
    </reaction>
</comment>
<dbReference type="EC" id="3.1.2.4" evidence="2"/>
<dbReference type="NCBIfam" id="NF004127">
    <property type="entry name" value="PRK05617.1"/>
    <property type="match status" value="1"/>
</dbReference>
<protein>
    <recommendedName>
        <fullName evidence="2">3-hydroxyisobutyryl-CoA hydrolase</fullName>
        <ecNumber evidence="2">3.1.2.4</ecNumber>
    </recommendedName>
</protein>
<name>A0ABV6ZTE6_9PROT</name>